<name>A0A0E9NIB1_SAICN</name>
<accession>A0A0E9NIB1</accession>
<dbReference type="EMBL" id="BACD03000024">
    <property type="protein sequence ID" value="GAO49584.1"/>
    <property type="molecule type" value="Genomic_DNA"/>
</dbReference>
<reference evidence="1 2" key="2">
    <citation type="journal article" date="2014" name="J. Gen. Appl. Microbiol.">
        <title>The early diverging ascomycetous budding yeast Saitoella complicata has three histone deacetylases belonging to the Clr6, Hos2, and Rpd3 lineages.</title>
        <authorList>
            <person name="Nishida H."/>
            <person name="Matsumoto T."/>
            <person name="Kondo S."/>
            <person name="Hamamoto M."/>
            <person name="Yoshikawa H."/>
        </authorList>
    </citation>
    <scope>NUCLEOTIDE SEQUENCE [LARGE SCALE GENOMIC DNA]</scope>
    <source>
        <strain evidence="1 2">NRRL Y-17804</strain>
    </source>
</reference>
<comment type="caution">
    <text evidence="1">The sequence shown here is derived from an EMBL/GenBank/DDBJ whole genome shotgun (WGS) entry which is preliminary data.</text>
</comment>
<dbReference type="Proteomes" id="UP000033140">
    <property type="component" value="Unassembled WGS sequence"/>
</dbReference>
<evidence type="ECO:0000313" key="1">
    <source>
        <dbReference type="EMBL" id="GAO49584.1"/>
    </source>
</evidence>
<reference evidence="1 2" key="3">
    <citation type="journal article" date="2015" name="Genome Announc.">
        <title>Draft Genome Sequence of the Archiascomycetous Yeast Saitoella complicata.</title>
        <authorList>
            <person name="Yamauchi K."/>
            <person name="Kondo S."/>
            <person name="Hamamoto M."/>
            <person name="Takahashi Y."/>
            <person name="Ogura Y."/>
            <person name="Hayashi T."/>
            <person name="Nishida H."/>
        </authorList>
    </citation>
    <scope>NUCLEOTIDE SEQUENCE [LARGE SCALE GENOMIC DNA]</scope>
    <source>
        <strain evidence="1 2">NRRL Y-17804</strain>
    </source>
</reference>
<protein>
    <submittedName>
        <fullName evidence="1">Uncharacterized protein</fullName>
    </submittedName>
</protein>
<proteinExistence type="predicted"/>
<reference evidence="1 2" key="1">
    <citation type="journal article" date="2011" name="J. Gen. Appl. Microbiol.">
        <title>Draft genome sequencing of the enigmatic yeast Saitoella complicata.</title>
        <authorList>
            <person name="Nishida H."/>
            <person name="Hamamoto M."/>
            <person name="Sugiyama J."/>
        </authorList>
    </citation>
    <scope>NUCLEOTIDE SEQUENCE [LARGE SCALE GENOMIC DNA]</scope>
    <source>
        <strain evidence="1 2">NRRL Y-17804</strain>
    </source>
</reference>
<evidence type="ECO:0000313" key="2">
    <source>
        <dbReference type="Proteomes" id="UP000033140"/>
    </source>
</evidence>
<dbReference type="AlphaFoldDB" id="A0A0E9NIB1"/>
<gene>
    <name evidence="1" type="ORF">G7K_3733-t1</name>
</gene>
<sequence length="159" mass="17542">MDLGTYGSASMCTLPRPRINLIANGFMETDHMEAEHASSDKSKHGQIFRRGFNGIHQNRMLDIAFCGLQYSVVQTWASDTRVHLRDVGRPSAALAIATRRRQLLGSLSMPASPTRKGTEVSVRVPLISGFIYPFLPRLSAAVRYSLFAVTVTQSVSTFP</sequence>
<keyword evidence="2" id="KW-1185">Reference proteome</keyword>
<organism evidence="1 2">
    <name type="scientific">Saitoella complicata (strain BCRC 22490 / CBS 7301 / JCM 7358 / NBRC 10748 / NRRL Y-17804)</name>
    <dbReference type="NCBI Taxonomy" id="698492"/>
    <lineage>
        <taxon>Eukaryota</taxon>
        <taxon>Fungi</taxon>
        <taxon>Dikarya</taxon>
        <taxon>Ascomycota</taxon>
        <taxon>Taphrinomycotina</taxon>
        <taxon>Taphrinomycotina incertae sedis</taxon>
        <taxon>Saitoella</taxon>
    </lineage>
</organism>